<dbReference type="EMBL" id="BMAR01000029">
    <property type="protein sequence ID" value="GFR49339.1"/>
    <property type="molecule type" value="Genomic_DNA"/>
</dbReference>
<feature type="compositionally biased region" description="Acidic residues" evidence="1">
    <location>
        <begin position="365"/>
        <end position="379"/>
    </location>
</feature>
<accession>A0AAD3HPT0</accession>
<feature type="region of interest" description="Disordered" evidence="1">
    <location>
        <begin position="307"/>
        <end position="399"/>
    </location>
</feature>
<proteinExistence type="predicted"/>
<evidence type="ECO:0000313" key="3">
    <source>
        <dbReference type="Proteomes" id="UP001054857"/>
    </source>
</evidence>
<evidence type="ECO:0000256" key="1">
    <source>
        <dbReference type="SAM" id="MobiDB-lite"/>
    </source>
</evidence>
<evidence type="ECO:0000313" key="2">
    <source>
        <dbReference type="EMBL" id="GFR49339.1"/>
    </source>
</evidence>
<keyword evidence="3" id="KW-1185">Reference proteome</keyword>
<name>A0AAD3HPT0_9CHLO</name>
<dbReference type="Proteomes" id="UP001054857">
    <property type="component" value="Unassembled WGS sequence"/>
</dbReference>
<protein>
    <submittedName>
        <fullName evidence="2">Uncharacterized protein</fullName>
    </submittedName>
</protein>
<organism evidence="2 3">
    <name type="scientific">Astrephomene gubernaculifera</name>
    <dbReference type="NCBI Taxonomy" id="47775"/>
    <lineage>
        <taxon>Eukaryota</taxon>
        <taxon>Viridiplantae</taxon>
        <taxon>Chlorophyta</taxon>
        <taxon>core chlorophytes</taxon>
        <taxon>Chlorophyceae</taxon>
        <taxon>CS clade</taxon>
        <taxon>Chlamydomonadales</taxon>
        <taxon>Astrephomenaceae</taxon>
        <taxon>Astrephomene</taxon>
    </lineage>
</organism>
<reference evidence="2 3" key="1">
    <citation type="journal article" date="2021" name="Sci. Rep.">
        <title>Genome sequencing of the multicellular alga Astrephomene provides insights into convergent evolution of germ-soma differentiation.</title>
        <authorList>
            <person name="Yamashita S."/>
            <person name="Yamamoto K."/>
            <person name="Matsuzaki R."/>
            <person name="Suzuki S."/>
            <person name="Yamaguchi H."/>
            <person name="Hirooka S."/>
            <person name="Minakuchi Y."/>
            <person name="Miyagishima S."/>
            <person name="Kawachi M."/>
            <person name="Toyoda A."/>
            <person name="Nozaki H."/>
        </authorList>
    </citation>
    <scope>NUCLEOTIDE SEQUENCE [LARGE SCALE GENOMIC DNA]</scope>
    <source>
        <strain evidence="2 3">NIES-4017</strain>
    </source>
</reference>
<feature type="compositionally biased region" description="Low complexity" evidence="1">
    <location>
        <begin position="316"/>
        <end position="325"/>
    </location>
</feature>
<gene>
    <name evidence="2" type="ORF">Agub_g11300</name>
</gene>
<sequence>MGRLSRSAQQIESLCTAAEAILARGSKLSAKVLLNEVRGNPHCTDLTYRSANNFLHSNKVGQQYMRPSPNDNSLPPKKRLRWTAVDEAAFQEAVVTIQSTSNKLTASNTAKELKGSAASYDQLRYRLRKLTVAKHNIEETPDLGVVGSRSRDEEFVNDCLSIRLWRSRTACTTPSVSHGQQPCGKRLQVSEDSTFTCSVHGKLKGGPSTFSKYILTGLAPDCSVDGTSYSVELHFHDMAIHRFLGFPAGKASAIKISSDRKYAKLVLTPLLSLSDGTLIIRDATLRTYNNHSYIYIREFQKVADEDAGDAHGSQHAAASEEAAASDGSMDCSDSGHHSGAVDLASSEEQQHTASGDEGSDGVGGDTDEDVSDVDDEEDERASSSSMAASEDPVEDTDTS</sequence>
<comment type="caution">
    <text evidence="2">The sequence shown here is derived from an EMBL/GenBank/DDBJ whole genome shotgun (WGS) entry which is preliminary data.</text>
</comment>
<dbReference type="AlphaFoldDB" id="A0AAD3HPT0"/>